<dbReference type="Pfam" id="PF02811">
    <property type="entry name" value="PHP"/>
    <property type="match status" value="1"/>
</dbReference>
<protein>
    <submittedName>
        <fullName evidence="2">Phosphatase</fullName>
    </submittedName>
</protein>
<dbReference type="AlphaFoldDB" id="A0A9D1KQ93"/>
<dbReference type="GO" id="GO:0008270">
    <property type="term" value="F:zinc ion binding"/>
    <property type="evidence" value="ECO:0007669"/>
    <property type="project" value="TreeGrafter"/>
</dbReference>
<dbReference type="EMBL" id="DVLU01000023">
    <property type="protein sequence ID" value="HIT84781.1"/>
    <property type="molecule type" value="Genomic_DNA"/>
</dbReference>
<dbReference type="GO" id="GO:0042578">
    <property type="term" value="F:phosphoric ester hydrolase activity"/>
    <property type="evidence" value="ECO:0007669"/>
    <property type="project" value="TreeGrafter"/>
</dbReference>
<sequence>MTTGEKVMKILADTHTHTIASTHAYSTVAEMARAAHDAGLEAIAVTDHGMMLPDAPHSWHFHNLKNIPREICGVKILYGIEANILDPDGNIDPLEDEIYKKLDIVNASIHSPCYAAERGGDHTGAYLNIVNDPRVDIICHSGTAAYPYDYERIIKLAGENNKLIEINNHSFAVRKSSIPNCRRIAELCKEHGTGIVVTSDAHISFDLGDYGHALNMLEELDFPEELIINRSFKSLSEFFEAKGKPFFGWHM</sequence>
<dbReference type="PANTHER" id="PTHR36928">
    <property type="entry name" value="PHOSPHATASE YCDX-RELATED"/>
    <property type="match status" value="1"/>
</dbReference>
<dbReference type="PANTHER" id="PTHR36928:SF1">
    <property type="entry name" value="PHOSPHATASE YCDX-RELATED"/>
    <property type="match status" value="1"/>
</dbReference>
<evidence type="ECO:0000313" key="3">
    <source>
        <dbReference type="Proteomes" id="UP000824165"/>
    </source>
</evidence>
<name>A0A9D1KQ93_9FIRM</name>
<dbReference type="SMART" id="SM00481">
    <property type="entry name" value="POLIIIAc"/>
    <property type="match status" value="1"/>
</dbReference>
<dbReference type="GO" id="GO:0005829">
    <property type="term" value="C:cytosol"/>
    <property type="evidence" value="ECO:0007669"/>
    <property type="project" value="TreeGrafter"/>
</dbReference>
<comment type="caution">
    <text evidence="2">The sequence shown here is derived from an EMBL/GenBank/DDBJ whole genome shotgun (WGS) entry which is preliminary data.</text>
</comment>
<dbReference type="InterPro" id="IPR004013">
    <property type="entry name" value="PHP_dom"/>
</dbReference>
<feature type="domain" description="Polymerase/histidinol phosphatase N-terminal" evidence="1">
    <location>
        <begin position="12"/>
        <end position="86"/>
    </location>
</feature>
<evidence type="ECO:0000259" key="1">
    <source>
        <dbReference type="SMART" id="SM00481"/>
    </source>
</evidence>
<organism evidence="2 3">
    <name type="scientific">Candidatus Ornithomonoglobus intestinigallinarum</name>
    <dbReference type="NCBI Taxonomy" id="2840894"/>
    <lineage>
        <taxon>Bacteria</taxon>
        <taxon>Bacillati</taxon>
        <taxon>Bacillota</taxon>
        <taxon>Clostridia</taxon>
        <taxon>Candidatus Ornithomonoglobus</taxon>
    </lineage>
</organism>
<proteinExistence type="predicted"/>
<evidence type="ECO:0000313" key="2">
    <source>
        <dbReference type="EMBL" id="HIT84781.1"/>
    </source>
</evidence>
<dbReference type="CDD" id="cd07437">
    <property type="entry name" value="PHP_HisPPase_Ycdx_like"/>
    <property type="match status" value="1"/>
</dbReference>
<reference evidence="2" key="1">
    <citation type="submission" date="2020-10" db="EMBL/GenBank/DDBJ databases">
        <authorList>
            <person name="Gilroy R."/>
        </authorList>
    </citation>
    <scope>NUCLEOTIDE SEQUENCE</scope>
    <source>
        <strain evidence="2">CHK181-108</strain>
    </source>
</reference>
<dbReference type="InterPro" id="IPR016195">
    <property type="entry name" value="Pol/histidinol_Pase-like"/>
</dbReference>
<gene>
    <name evidence="2" type="ORF">IAA60_02620</name>
</gene>
<reference evidence="2" key="2">
    <citation type="journal article" date="2021" name="PeerJ">
        <title>Extensive microbial diversity within the chicken gut microbiome revealed by metagenomics and culture.</title>
        <authorList>
            <person name="Gilroy R."/>
            <person name="Ravi A."/>
            <person name="Getino M."/>
            <person name="Pursley I."/>
            <person name="Horton D.L."/>
            <person name="Alikhan N.F."/>
            <person name="Baker D."/>
            <person name="Gharbi K."/>
            <person name="Hall N."/>
            <person name="Watson M."/>
            <person name="Adriaenssens E.M."/>
            <person name="Foster-Nyarko E."/>
            <person name="Jarju S."/>
            <person name="Secka A."/>
            <person name="Antonio M."/>
            <person name="Oren A."/>
            <person name="Chaudhuri R.R."/>
            <person name="La Ragione R."/>
            <person name="Hildebrand F."/>
            <person name="Pallen M.J."/>
        </authorList>
    </citation>
    <scope>NUCLEOTIDE SEQUENCE</scope>
    <source>
        <strain evidence="2">CHK181-108</strain>
    </source>
</reference>
<dbReference type="SUPFAM" id="SSF89550">
    <property type="entry name" value="PHP domain-like"/>
    <property type="match status" value="1"/>
</dbReference>
<dbReference type="InterPro" id="IPR050243">
    <property type="entry name" value="PHP_phosphatase"/>
</dbReference>
<dbReference type="Proteomes" id="UP000824165">
    <property type="component" value="Unassembled WGS sequence"/>
</dbReference>
<dbReference type="NCBIfam" id="NF006702">
    <property type="entry name" value="PRK09248.1"/>
    <property type="match status" value="1"/>
</dbReference>
<dbReference type="InterPro" id="IPR003141">
    <property type="entry name" value="Pol/His_phosphatase_N"/>
</dbReference>
<dbReference type="Gene3D" id="3.20.20.140">
    <property type="entry name" value="Metal-dependent hydrolases"/>
    <property type="match status" value="1"/>
</dbReference>
<accession>A0A9D1KQ93</accession>